<keyword evidence="1" id="KW-1133">Transmembrane helix</keyword>
<evidence type="ECO:0000256" key="1">
    <source>
        <dbReference type="SAM" id="Phobius"/>
    </source>
</evidence>
<protein>
    <submittedName>
        <fullName evidence="2">Uncharacterized protein</fullName>
    </submittedName>
</protein>
<evidence type="ECO:0000313" key="2">
    <source>
        <dbReference type="EMBL" id="NBG66745.1"/>
    </source>
</evidence>
<keyword evidence="1" id="KW-0812">Transmembrane</keyword>
<keyword evidence="1" id="KW-0472">Membrane</keyword>
<keyword evidence="3" id="KW-1185">Reference proteome</keyword>
<feature type="transmembrane region" description="Helical" evidence="1">
    <location>
        <begin position="12"/>
        <end position="37"/>
    </location>
</feature>
<dbReference type="Proteomes" id="UP000470771">
    <property type="component" value="Unassembled WGS sequence"/>
</dbReference>
<dbReference type="AlphaFoldDB" id="A0A6N9NQQ5"/>
<sequence>MKQKDSLDILAIVVAAISGAFVFAFIALPFIGIYYVFSNVIWVDNYEENQTPKVEQVNDSLIEVAVWADDLIFEYLEHNSERLTKVDDILVSFIKDTLTRQGMKYVTVKIGHSFENRFVTDQWIFIDSLSKEIYEYDLQIDSLILWSKYAQLDSNENEIPPNGTYQFEVAFAEWQGKSMGVKMTIIIKGNSAKVVYEGHGALTAEIGEIIDQGVIMKHKSGQWIIGTNPSDKEVEEIGGCTGDPAIIDFKYKKYWMC</sequence>
<accession>A0A6N9NQQ5</accession>
<dbReference type="RefSeq" id="WP_160633702.1">
    <property type="nucleotide sequence ID" value="NZ_WWNE01000009.1"/>
</dbReference>
<proteinExistence type="predicted"/>
<name>A0A6N9NQQ5_9FLAO</name>
<dbReference type="EMBL" id="WWNE01000009">
    <property type="protein sequence ID" value="NBG66745.1"/>
    <property type="molecule type" value="Genomic_DNA"/>
</dbReference>
<gene>
    <name evidence="2" type="ORF">GQN54_11525</name>
</gene>
<evidence type="ECO:0000313" key="3">
    <source>
        <dbReference type="Proteomes" id="UP000470771"/>
    </source>
</evidence>
<reference evidence="2 3" key="1">
    <citation type="submission" date="2019-12" db="EMBL/GenBank/DDBJ databases">
        <authorList>
            <person name="Zhao J."/>
        </authorList>
    </citation>
    <scope>NUCLEOTIDE SEQUENCE [LARGE SCALE GENOMIC DNA]</scope>
    <source>
        <strain evidence="2 3">S-15</strain>
    </source>
</reference>
<comment type="caution">
    <text evidence="2">The sequence shown here is derived from an EMBL/GenBank/DDBJ whole genome shotgun (WGS) entry which is preliminary data.</text>
</comment>
<organism evidence="2 3">
    <name type="scientific">Acidiluteibacter ferrifornacis</name>
    <dbReference type="NCBI Taxonomy" id="2692424"/>
    <lineage>
        <taxon>Bacteria</taxon>
        <taxon>Pseudomonadati</taxon>
        <taxon>Bacteroidota</taxon>
        <taxon>Flavobacteriia</taxon>
        <taxon>Flavobacteriales</taxon>
        <taxon>Cryomorphaceae</taxon>
        <taxon>Acidiluteibacter</taxon>
    </lineage>
</organism>